<feature type="region of interest" description="Disordered" evidence="1">
    <location>
        <begin position="591"/>
        <end position="689"/>
    </location>
</feature>
<sequence length="689" mass="78827">MFKKLLVIISLLLLINHTIDYQSSQYDGVREQISYVQTNPYYVQLQTQLTPVYSYLDGVKSKTGSVYGEHVKKHVDSITEKFYQSPIYQNVKPYVSTLSRHLTVLNNYSNHYIADLSFKLIRYNFKGKFQCLQNCTLKFYRGKISPIVNFATEHAYKYGTILVEELEFFIKYSYALLEKYCHTHISPFYQASIAPHVNQIYTKYLEPPYVQYIKPVYVKHFEPIVSCVKGQVCKHYKMLKLQQALGLSRDLVSQSYKNTMGYFQEQAQQQEPSSSSSSSELQIIDEEGNQLEIISDAATQDLTLAQNLQGWKEYMDQRIYSFFSDFEAEVEEMEEAKLSKYQPQITELLQELSLTLHSDYNEINKVISIINSHEAVLENGEEVELDSMGNIIDHKISRQEFRDLLSAGKERGGDNSEKINNKLRELVSEIEIEVDNIRHTQVDTFEDFYVIAIKEYSENIMASDYASSAGSAGSSESEMSEWRAYAKVKRNLISKRDELTQFKPALLKLEKLLSEIKFTLKTFEHEQGSYYSLLRAKANIEFQTREQREREELELIERGEAAENEEEIIGTLTQTVLRIQTVGGDIEPVETAQADTVAQPETTLESQQEPETAEPVAEPVVEPVAEPVAEASTESESEPESSASSASSASSPKSKQSSKRKSKRKTHKKQQTIAMADQAEYNTVDFQSS</sequence>
<reference evidence="3" key="1">
    <citation type="journal article" date="2021" name="Open Biol.">
        <title>Shared evolutionary footprints suggest mitochondrial oxidative damage underlies multiple complex I losses in fungi.</title>
        <authorList>
            <person name="Schikora-Tamarit M.A."/>
            <person name="Marcet-Houben M."/>
            <person name="Nosek J."/>
            <person name="Gabaldon T."/>
        </authorList>
    </citation>
    <scope>NUCLEOTIDE SEQUENCE</scope>
    <source>
        <strain evidence="3">CBS2887</strain>
    </source>
</reference>
<dbReference type="OrthoDB" id="3260408at2759"/>
<evidence type="ECO:0000256" key="2">
    <source>
        <dbReference type="SAM" id="SignalP"/>
    </source>
</evidence>
<keyword evidence="2" id="KW-0732">Signal</keyword>
<feature type="compositionally biased region" description="Low complexity" evidence="1">
    <location>
        <begin position="640"/>
        <end position="655"/>
    </location>
</feature>
<feature type="signal peptide" evidence="2">
    <location>
        <begin position="1"/>
        <end position="21"/>
    </location>
</feature>
<feature type="chain" id="PRO_5040402909" description="Outer spore wall assembly protein SHE10" evidence="2">
    <location>
        <begin position="22"/>
        <end position="689"/>
    </location>
</feature>
<reference evidence="3" key="2">
    <citation type="submission" date="2021-01" db="EMBL/GenBank/DDBJ databases">
        <authorList>
            <person name="Schikora-Tamarit M.A."/>
        </authorList>
    </citation>
    <scope>NUCLEOTIDE SEQUENCE</scope>
    <source>
        <strain evidence="3">CBS2887</strain>
    </source>
</reference>
<comment type="caution">
    <text evidence="3">The sequence shown here is derived from an EMBL/GenBank/DDBJ whole genome shotgun (WGS) entry which is preliminary data.</text>
</comment>
<dbReference type="Proteomes" id="UP000774326">
    <property type="component" value="Unassembled WGS sequence"/>
</dbReference>
<feature type="compositionally biased region" description="Low complexity" evidence="1">
    <location>
        <begin position="609"/>
        <end position="632"/>
    </location>
</feature>
<feature type="compositionally biased region" description="Basic residues" evidence="1">
    <location>
        <begin position="656"/>
        <end position="670"/>
    </location>
</feature>
<evidence type="ECO:0008006" key="5">
    <source>
        <dbReference type="Google" id="ProtNLM"/>
    </source>
</evidence>
<name>A0A9P8Q6F9_WICPI</name>
<keyword evidence="4" id="KW-1185">Reference proteome</keyword>
<protein>
    <recommendedName>
        <fullName evidence="5">Outer spore wall assembly protein SHE10</fullName>
    </recommendedName>
</protein>
<evidence type="ECO:0000313" key="4">
    <source>
        <dbReference type="Proteomes" id="UP000774326"/>
    </source>
</evidence>
<evidence type="ECO:0000256" key="1">
    <source>
        <dbReference type="SAM" id="MobiDB-lite"/>
    </source>
</evidence>
<feature type="compositionally biased region" description="Polar residues" evidence="1">
    <location>
        <begin position="593"/>
        <end position="607"/>
    </location>
</feature>
<proteinExistence type="predicted"/>
<feature type="compositionally biased region" description="Polar residues" evidence="1">
    <location>
        <begin position="680"/>
        <end position="689"/>
    </location>
</feature>
<dbReference type="AlphaFoldDB" id="A0A9P8Q6F9"/>
<accession>A0A9P8Q6F9</accession>
<gene>
    <name evidence="3" type="ORF">WICPIJ_005069</name>
</gene>
<organism evidence="3 4">
    <name type="scientific">Wickerhamomyces pijperi</name>
    <name type="common">Yeast</name>
    <name type="synonym">Pichia pijperi</name>
    <dbReference type="NCBI Taxonomy" id="599730"/>
    <lineage>
        <taxon>Eukaryota</taxon>
        <taxon>Fungi</taxon>
        <taxon>Dikarya</taxon>
        <taxon>Ascomycota</taxon>
        <taxon>Saccharomycotina</taxon>
        <taxon>Saccharomycetes</taxon>
        <taxon>Phaffomycetales</taxon>
        <taxon>Wickerhamomycetaceae</taxon>
        <taxon>Wickerhamomyces</taxon>
    </lineage>
</organism>
<dbReference type="EMBL" id="JAEUBG010002839">
    <property type="protein sequence ID" value="KAH3683967.1"/>
    <property type="molecule type" value="Genomic_DNA"/>
</dbReference>
<evidence type="ECO:0000313" key="3">
    <source>
        <dbReference type="EMBL" id="KAH3683967.1"/>
    </source>
</evidence>